<protein>
    <submittedName>
        <fullName evidence="2">Uncharacterized protein</fullName>
    </submittedName>
</protein>
<dbReference type="Proteomes" id="UP000019434">
    <property type="component" value="Chromosome"/>
</dbReference>
<dbReference type="RefSeq" id="WP_051482178.1">
    <property type="nucleotide sequence ID" value="NZ_CP007264.1"/>
</dbReference>
<feature type="transmembrane region" description="Helical" evidence="1">
    <location>
        <begin position="75"/>
        <end position="98"/>
    </location>
</feature>
<feature type="transmembrane region" description="Helical" evidence="1">
    <location>
        <begin position="119"/>
        <end position="141"/>
    </location>
</feature>
<feature type="transmembrane region" description="Helical" evidence="1">
    <location>
        <begin position="6"/>
        <end position="24"/>
    </location>
</feature>
<organism evidence="2 3">
    <name type="scientific">Thermococcus nautili</name>
    <dbReference type="NCBI Taxonomy" id="195522"/>
    <lineage>
        <taxon>Archaea</taxon>
        <taxon>Methanobacteriati</taxon>
        <taxon>Methanobacteriota</taxon>
        <taxon>Thermococci</taxon>
        <taxon>Thermococcales</taxon>
        <taxon>Thermococcaceae</taxon>
        <taxon>Thermococcus</taxon>
    </lineage>
</organism>
<dbReference type="HOGENOM" id="CLU_111888_0_0_2"/>
<dbReference type="KEGG" id="tnu:BD01_1411"/>
<dbReference type="STRING" id="195522.BD01_1411"/>
<proteinExistence type="predicted"/>
<accession>W8NV18</accession>
<dbReference type="OrthoDB" id="99172at2157"/>
<dbReference type="EMBL" id="CP007264">
    <property type="protein sequence ID" value="AHL23022.1"/>
    <property type="molecule type" value="Genomic_DNA"/>
</dbReference>
<keyword evidence="1" id="KW-1133">Transmembrane helix</keyword>
<feature type="transmembrane region" description="Helical" evidence="1">
    <location>
        <begin position="153"/>
        <end position="174"/>
    </location>
</feature>
<dbReference type="GeneID" id="24958268"/>
<reference evidence="2 3" key="1">
    <citation type="submission" date="2014-02" db="EMBL/GenBank/DDBJ databases">
        <title>Genome Sequence of an Hyperthermophilic Archaeon, Thermococcus nautili 30-1, producing viral vesicles.</title>
        <authorList>
            <person name="Oberto J."/>
            <person name="Gaudin M."/>
            <person name="Cossu M."/>
            <person name="Gorlas A."/>
            <person name="Slesarev A."/>
            <person name="Marguet E."/>
            <person name="Forterre P."/>
        </authorList>
    </citation>
    <scope>NUCLEOTIDE SEQUENCE [LARGE SCALE GENOMIC DNA]</scope>
    <source>
        <strain evidence="2 3">30-1</strain>
    </source>
</reference>
<gene>
    <name evidence="2" type="ORF">BD01_1411</name>
</gene>
<evidence type="ECO:0000256" key="1">
    <source>
        <dbReference type="SAM" id="Phobius"/>
    </source>
</evidence>
<evidence type="ECO:0000313" key="2">
    <source>
        <dbReference type="EMBL" id="AHL23022.1"/>
    </source>
</evidence>
<sequence length="221" mass="24729">MGVQNALSLFILLVFIGTNLWLSLTRLMTRITGKLVRKALRVELPENEKKAIERLFTPIWIGVGLYGAWKVRWDYLAMLFAFLAFRSGANVSKLLVYSHHDGKILKNLRGRLLGTLARVTRLGLLLEGTFILALALAYKALSTLSTSRGPVGIFILKLWLLGLLSGFVFGWFVARNNGGILLRDQIALVLLFAGKKGVEKTEEKVELIKSKKNSLASRFKK</sequence>
<name>W8NV18_9EURY</name>
<dbReference type="eggNOG" id="arCOG07094">
    <property type="taxonomic scope" value="Archaea"/>
</dbReference>
<keyword evidence="3" id="KW-1185">Reference proteome</keyword>
<evidence type="ECO:0000313" key="3">
    <source>
        <dbReference type="Proteomes" id="UP000019434"/>
    </source>
</evidence>
<keyword evidence="1" id="KW-0812">Transmembrane</keyword>
<dbReference type="AlphaFoldDB" id="W8NV18"/>
<keyword evidence="1" id="KW-0472">Membrane</keyword>